<gene>
    <name evidence="3" type="ORF">EII35_14940</name>
</gene>
<comment type="caution">
    <text evidence="3">The sequence shown here is derived from an EMBL/GenBank/DDBJ whole genome shotgun (WGS) entry which is preliminary data.</text>
</comment>
<feature type="region of interest" description="Disordered" evidence="1">
    <location>
        <begin position="30"/>
        <end position="88"/>
    </location>
</feature>
<dbReference type="RefSeq" id="WP_125229258.1">
    <property type="nucleotide sequence ID" value="NZ_RQYT01000067.1"/>
</dbReference>
<proteinExistence type="predicted"/>
<feature type="compositionally biased region" description="Low complexity" evidence="1">
    <location>
        <begin position="35"/>
        <end position="64"/>
    </location>
</feature>
<sequence>MRTWMKVAVSLTSLTLLGACSGNAPVVVAEGGRSTPATPTQTTQQLPDVEATGAPTPAEPTTPLDEPEPPVDSRPSGQRVTLPASVGEHSLQGLQRFADDLADGNRDAVKEQCWTLSDDAVDALFEHRDGVLTALQGRAEENDHVVHWQVGDHNLFASPGELRSSYSCPGLDTPYTDLDAKLLAVRVAGRLDERPYRRSDTPLNYELECSAIQPEDADVIVETDVMLEDTGAHYPDLVAEAVRGVAEADTLESDSPQLAIHRVWDVARPELKLVIGIDHGAPGCIIGADRG</sequence>
<evidence type="ECO:0000256" key="2">
    <source>
        <dbReference type="SAM" id="SignalP"/>
    </source>
</evidence>
<protein>
    <submittedName>
        <fullName evidence="3">Uncharacterized protein</fullName>
    </submittedName>
</protein>
<dbReference type="EMBL" id="RQYT01000067">
    <property type="protein sequence ID" value="RRD47580.1"/>
    <property type="molecule type" value="Genomic_DNA"/>
</dbReference>
<dbReference type="AlphaFoldDB" id="A0A3P1WQI3"/>
<feature type="signal peptide" evidence="2">
    <location>
        <begin position="1"/>
        <end position="24"/>
    </location>
</feature>
<dbReference type="PROSITE" id="PS51257">
    <property type="entry name" value="PROKAR_LIPOPROTEIN"/>
    <property type="match status" value="1"/>
</dbReference>
<keyword evidence="2" id="KW-0732">Signal</keyword>
<evidence type="ECO:0000313" key="3">
    <source>
        <dbReference type="EMBL" id="RRD47580.1"/>
    </source>
</evidence>
<evidence type="ECO:0000313" key="4">
    <source>
        <dbReference type="Proteomes" id="UP000280935"/>
    </source>
</evidence>
<dbReference type="Proteomes" id="UP000280935">
    <property type="component" value="Unassembled WGS sequence"/>
</dbReference>
<reference evidence="3 4" key="1">
    <citation type="submission" date="2018-11" db="EMBL/GenBank/DDBJ databases">
        <title>Genomes From Bacteria Associated with the Canine Oral Cavity: a Test Case for Automated Genome-Based Taxonomic Assignment.</title>
        <authorList>
            <person name="Coil D.A."/>
            <person name="Jospin G."/>
            <person name="Darling A.E."/>
            <person name="Wallis C."/>
            <person name="Davis I.J."/>
            <person name="Harris S."/>
            <person name="Eisen J.A."/>
            <person name="Holcombe L.J."/>
            <person name="O'Flynn C."/>
        </authorList>
    </citation>
    <scope>NUCLEOTIDE SEQUENCE [LARGE SCALE GENOMIC DNA]</scope>
    <source>
        <strain evidence="3 4">OH2822_COT-296</strain>
    </source>
</reference>
<organism evidence="3 4">
    <name type="scientific">Arachnia propionica</name>
    <dbReference type="NCBI Taxonomy" id="1750"/>
    <lineage>
        <taxon>Bacteria</taxon>
        <taxon>Bacillati</taxon>
        <taxon>Actinomycetota</taxon>
        <taxon>Actinomycetes</taxon>
        <taxon>Propionibacteriales</taxon>
        <taxon>Propionibacteriaceae</taxon>
        <taxon>Arachnia</taxon>
    </lineage>
</organism>
<accession>A0A3P1WQI3</accession>
<name>A0A3P1WQI3_9ACTN</name>
<feature type="chain" id="PRO_5039366383" evidence="2">
    <location>
        <begin position="25"/>
        <end position="291"/>
    </location>
</feature>
<evidence type="ECO:0000256" key="1">
    <source>
        <dbReference type="SAM" id="MobiDB-lite"/>
    </source>
</evidence>